<dbReference type="InterPro" id="IPR045851">
    <property type="entry name" value="AMP-bd_C_sf"/>
</dbReference>
<dbReference type="InterPro" id="IPR000873">
    <property type="entry name" value="AMP-dep_synth/lig_dom"/>
</dbReference>
<protein>
    <submittedName>
        <fullName evidence="3">Long-chain fatty acid--CoA ligase</fullName>
    </submittedName>
</protein>
<dbReference type="InterPro" id="IPR050237">
    <property type="entry name" value="ATP-dep_AMP-bd_enzyme"/>
</dbReference>
<proteinExistence type="predicted"/>
<keyword evidence="3" id="KW-0436">Ligase</keyword>
<evidence type="ECO:0000259" key="2">
    <source>
        <dbReference type="Pfam" id="PF13193"/>
    </source>
</evidence>
<accession>A0ABW0YRJ7</accession>
<dbReference type="Proteomes" id="UP001596142">
    <property type="component" value="Unassembled WGS sequence"/>
</dbReference>
<feature type="domain" description="AMP-binding enzyme C-terminal" evidence="2">
    <location>
        <begin position="445"/>
        <end position="520"/>
    </location>
</feature>
<dbReference type="InterPro" id="IPR020845">
    <property type="entry name" value="AMP-binding_CS"/>
</dbReference>
<dbReference type="EMBL" id="JBHSOZ010000003">
    <property type="protein sequence ID" value="MFC5712994.1"/>
    <property type="molecule type" value="Genomic_DNA"/>
</dbReference>
<evidence type="ECO:0000259" key="1">
    <source>
        <dbReference type="Pfam" id="PF00501"/>
    </source>
</evidence>
<name>A0ABW0YRJ7_9BACI</name>
<dbReference type="Pfam" id="PF00501">
    <property type="entry name" value="AMP-binding"/>
    <property type="match status" value="1"/>
</dbReference>
<dbReference type="Gene3D" id="3.30.300.30">
    <property type="match status" value="1"/>
</dbReference>
<dbReference type="Gene3D" id="3.40.50.12780">
    <property type="entry name" value="N-terminal domain of ligase-like"/>
    <property type="match status" value="1"/>
</dbReference>
<dbReference type="PROSITE" id="PS00455">
    <property type="entry name" value="AMP_BINDING"/>
    <property type="match status" value="1"/>
</dbReference>
<dbReference type="PANTHER" id="PTHR43767:SF1">
    <property type="entry name" value="NONRIBOSOMAL PEPTIDE SYNTHASE PES1 (EUROFUNG)-RELATED"/>
    <property type="match status" value="1"/>
</dbReference>
<evidence type="ECO:0000313" key="3">
    <source>
        <dbReference type="EMBL" id="MFC5712994.1"/>
    </source>
</evidence>
<organism evidence="3 4">
    <name type="scientific">Thalassorhabdus alkalitolerans</name>
    <dbReference type="NCBI Taxonomy" id="2282697"/>
    <lineage>
        <taxon>Bacteria</taxon>
        <taxon>Bacillati</taxon>
        <taxon>Bacillota</taxon>
        <taxon>Bacilli</taxon>
        <taxon>Bacillales</taxon>
        <taxon>Bacillaceae</taxon>
        <taxon>Thalassorhabdus</taxon>
    </lineage>
</organism>
<dbReference type="InterPro" id="IPR025110">
    <property type="entry name" value="AMP-bd_C"/>
</dbReference>
<comment type="caution">
    <text evidence="3">The sequence shown here is derived from an EMBL/GenBank/DDBJ whole genome shotgun (WGS) entry which is preliminary data.</text>
</comment>
<dbReference type="PANTHER" id="PTHR43767">
    <property type="entry name" value="LONG-CHAIN-FATTY-ACID--COA LIGASE"/>
    <property type="match status" value="1"/>
</dbReference>
<reference evidence="4" key="1">
    <citation type="journal article" date="2019" name="Int. J. Syst. Evol. Microbiol.">
        <title>The Global Catalogue of Microorganisms (GCM) 10K type strain sequencing project: providing services to taxonomists for standard genome sequencing and annotation.</title>
        <authorList>
            <consortium name="The Broad Institute Genomics Platform"/>
            <consortium name="The Broad Institute Genome Sequencing Center for Infectious Disease"/>
            <person name="Wu L."/>
            <person name="Ma J."/>
        </authorList>
    </citation>
    <scope>NUCLEOTIDE SEQUENCE [LARGE SCALE GENOMIC DNA]</scope>
    <source>
        <strain evidence="4">CECT 7184</strain>
    </source>
</reference>
<feature type="domain" description="AMP-dependent synthetase/ligase" evidence="1">
    <location>
        <begin position="31"/>
        <end position="395"/>
    </location>
</feature>
<dbReference type="RefSeq" id="WP_385940363.1">
    <property type="nucleotide sequence ID" value="NZ_JBHSOZ010000003.1"/>
</dbReference>
<dbReference type="InterPro" id="IPR042099">
    <property type="entry name" value="ANL_N_sf"/>
</dbReference>
<keyword evidence="4" id="KW-1185">Reference proteome</keyword>
<dbReference type="GO" id="GO:0016874">
    <property type="term" value="F:ligase activity"/>
    <property type="evidence" value="ECO:0007669"/>
    <property type="project" value="UniProtKB-KW"/>
</dbReference>
<dbReference type="Pfam" id="PF13193">
    <property type="entry name" value="AMP-binding_C"/>
    <property type="match status" value="1"/>
</dbReference>
<dbReference type="SUPFAM" id="SSF56801">
    <property type="entry name" value="Acetyl-CoA synthetase-like"/>
    <property type="match status" value="1"/>
</dbReference>
<gene>
    <name evidence="3" type="ORF">ACFPU1_09380</name>
</gene>
<sequence>MIDRPWYKHYPPGVEKEVSIPTASLSSLLKKAFKERPTNTAVIDGPVRWSYQKLYEKVLSFSHSLSVKGFKPGDRALIKLFNSKEYIVAYFAVIRLGGTVVQANPLYTSEELRELINDSKASWAISHAEHADKIQRADRRNRLGVVLVSAAQSSGDTESFEAMIKNGNPALAPEHDINPYENVAVLQYTGGTTGKSKGVMLTHQNIFSNVYQNYHFTVKDISEEGEKLLGVSPFYHVYGMSAVMLLAVFRGSTIICISRFDPKKFLEIIRKERPTLFSGVPTVYGALLKQPEATEETMKSLKLCMAGSAPLPLEVIRAFEEKTGAVILEGYGLSETSPTTHRNPAQGVRKAGSIGIPVPNTDCKIVDQFTGEKEMPVGEVGELVIKGPQVMKGYWQREEDTKRTLVDGWLYTGDLARMDQDGYFYIVGRKKELIIASGYNVYPREIENVLYEHPSIQEAAVYGIPDEYRGETVQAAVVLKDQGFIDKEELRMWLKERLAVYKVPTKIDILPSLPKTSVGKILKRTLQNQAKENQLLK</sequence>
<dbReference type="CDD" id="cd05936">
    <property type="entry name" value="FC-FACS_FadD_like"/>
    <property type="match status" value="1"/>
</dbReference>
<evidence type="ECO:0000313" key="4">
    <source>
        <dbReference type="Proteomes" id="UP001596142"/>
    </source>
</evidence>